<keyword evidence="4" id="KW-1185">Reference proteome</keyword>
<dbReference type="Proteomes" id="UP000092321">
    <property type="component" value="Unassembled WGS sequence"/>
</dbReference>
<dbReference type="InterPro" id="IPR036871">
    <property type="entry name" value="PX_dom_sf"/>
</dbReference>
<dbReference type="PROSITE" id="PS50195">
    <property type="entry name" value="PX"/>
    <property type="match status" value="1"/>
</dbReference>
<dbReference type="SUPFAM" id="SSF64268">
    <property type="entry name" value="PX domain"/>
    <property type="match status" value="1"/>
</dbReference>
<feature type="region of interest" description="Disordered" evidence="1">
    <location>
        <begin position="1"/>
        <end position="43"/>
    </location>
</feature>
<dbReference type="EMBL" id="LXPE01000006">
    <property type="protein sequence ID" value="OBA27831.1"/>
    <property type="molecule type" value="Genomic_DNA"/>
</dbReference>
<evidence type="ECO:0000313" key="4">
    <source>
        <dbReference type="Proteomes" id="UP000092321"/>
    </source>
</evidence>
<reference evidence="4" key="1">
    <citation type="journal article" date="2016" name="Proc. Natl. Acad. Sci. U.S.A.">
        <title>Comparative genomics of biotechnologically important yeasts.</title>
        <authorList>
            <person name="Riley R."/>
            <person name="Haridas S."/>
            <person name="Wolfe K.H."/>
            <person name="Lopes M.R."/>
            <person name="Hittinger C.T."/>
            <person name="Goeker M."/>
            <person name="Salamov A.A."/>
            <person name="Wisecaver J.H."/>
            <person name="Long T.M."/>
            <person name="Calvey C.H."/>
            <person name="Aerts A.L."/>
            <person name="Barry K.W."/>
            <person name="Choi C."/>
            <person name="Clum A."/>
            <person name="Coughlan A.Y."/>
            <person name="Deshpande S."/>
            <person name="Douglass A.P."/>
            <person name="Hanson S.J."/>
            <person name="Klenk H.-P."/>
            <person name="LaButti K.M."/>
            <person name="Lapidus A."/>
            <person name="Lindquist E.A."/>
            <person name="Lipzen A.M."/>
            <person name="Meier-Kolthoff J.P."/>
            <person name="Ohm R.A."/>
            <person name="Otillar R.P."/>
            <person name="Pangilinan J.L."/>
            <person name="Peng Y."/>
            <person name="Rokas A."/>
            <person name="Rosa C.A."/>
            <person name="Scheuner C."/>
            <person name="Sibirny A.A."/>
            <person name="Slot J.C."/>
            <person name="Stielow J.B."/>
            <person name="Sun H."/>
            <person name="Kurtzman C.P."/>
            <person name="Blackwell M."/>
            <person name="Grigoriev I.V."/>
            <person name="Jeffries T.W."/>
        </authorList>
    </citation>
    <scope>NUCLEOTIDE SEQUENCE [LARGE SCALE GENOMIC DNA]</scope>
    <source>
        <strain evidence="4">NRRL Y-1626</strain>
    </source>
</reference>
<dbReference type="Pfam" id="PF00787">
    <property type="entry name" value="PX"/>
    <property type="match status" value="1"/>
</dbReference>
<gene>
    <name evidence="3" type="ORF">HANVADRAFT_51946</name>
</gene>
<feature type="compositionally biased region" description="Polar residues" evidence="1">
    <location>
        <begin position="1"/>
        <end position="36"/>
    </location>
</feature>
<dbReference type="InterPro" id="IPR001683">
    <property type="entry name" value="PX_dom"/>
</dbReference>
<name>A0A1B7TGH7_9ASCO</name>
<dbReference type="Gene3D" id="3.30.1520.10">
    <property type="entry name" value="Phox-like domain"/>
    <property type="match status" value="1"/>
</dbReference>
<accession>A0A1B7TGH7</accession>
<feature type="domain" description="PX" evidence="2">
    <location>
        <begin position="105"/>
        <end position="239"/>
    </location>
</feature>
<dbReference type="OrthoDB" id="3972380at2759"/>
<sequence length="253" mass="29168">MTDTSSRLGDSNSITPSSSTNLETNANKPNKYATANSSSLTSSKKKLLKIIDDPSESIVSSDERNSSKLLNNSDIIIIETQDIKTKKDTYEERQKFNKCPYLNIEVVEGTLQSARSNQTNGAPFVKWTVRVTFANNDVHYCYKRYSEFVSLRNKVENGLQKRRNQKDIILPELPRALPWYKALTLHDYLINNTLDSDFLMKRQQGLEYFLCYLMLDESLCEMFDESIFKHWLNIKHKEVVVNDNSDNTNIINT</sequence>
<organism evidence="3 4">
    <name type="scientific">Hanseniaspora valbyensis NRRL Y-1626</name>
    <dbReference type="NCBI Taxonomy" id="766949"/>
    <lineage>
        <taxon>Eukaryota</taxon>
        <taxon>Fungi</taxon>
        <taxon>Dikarya</taxon>
        <taxon>Ascomycota</taxon>
        <taxon>Saccharomycotina</taxon>
        <taxon>Saccharomycetes</taxon>
        <taxon>Saccharomycodales</taxon>
        <taxon>Saccharomycodaceae</taxon>
        <taxon>Hanseniaspora</taxon>
    </lineage>
</organism>
<dbReference type="SMART" id="SM00312">
    <property type="entry name" value="PX"/>
    <property type="match status" value="1"/>
</dbReference>
<protein>
    <recommendedName>
        <fullName evidence="2">PX domain-containing protein</fullName>
    </recommendedName>
</protein>
<comment type="caution">
    <text evidence="3">The sequence shown here is derived from an EMBL/GenBank/DDBJ whole genome shotgun (WGS) entry which is preliminary data.</text>
</comment>
<evidence type="ECO:0000313" key="3">
    <source>
        <dbReference type="EMBL" id="OBA27831.1"/>
    </source>
</evidence>
<dbReference type="GO" id="GO:0035091">
    <property type="term" value="F:phosphatidylinositol binding"/>
    <property type="evidence" value="ECO:0007669"/>
    <property type="project" value="InterPro"/>
</dbReference>
<evidence type="ECO:0000259" key="2">
    <source>
        <dbReference type="PROSITE" id="PS50195"/>
    </source>
</evidence>
<evidence type="ECO:0000256" key="1">
    <source>
        <dbReference type="SAM" id="MobiDB-lite"/>
    </source>
</evidence>
<dbReference type="AlphaFoldDB" id="A0A1B7TGH7"/>
<proteinExistence type="predicted"/>